<feature type="region of interest" description="Disordered" evidence="5">
    <location>
        <begin position="205"/>
        <end position="226"/>
    </location>
</feature>
<dbReference type="PANTHER" id="PTHR12466:SF8">
    <property type="entry name" value="PARAFIBROMIN"/>
    <property type="match status" value="1"/>
</dbReference>
<evidence type="ECO:0000313" key="9">
    <source>
        <dbReference type="EMBL" id="RWS04856.1"/>
    </source>
</evidence>
<comment type="caution">
    <text evidence="8">The sequence shown here is derived from an EMBL/GenBank/DDBJ whole genome shotgun (WGS) entry which is preliminary data.</text>
</comment>
<dbReference type="Pfam" id="PF16050">
    <property type="entry name" value="CDC73_N"/>
    <property type="match status" value="1"/>
</dbReference>
<evidence type="ECO:0000259" key="6">
    <source>
        <dbReference type="Pfam" id="PF05179"/>
    </source>
</evidence>
<evidence type="ECO:0000313" key="8">
    <source>
        <dbReference type="EMBL" id="RWS04196.1"/>
    </source>
</evidence>
<feature type="domain" description="Paf1 complex subunit Cdc73 N-terminal" evidence="7">
    <location>
        <begin position="1"/>
        <end position="377"/>
    </location>
</feature>
<dbReference type="GO" id="GO:0016593">
    <property type="term" value="C:Cdc73/Paf1 complex"/>
    <property type="evidence" value="ECO:0007669"/>
    <property type="project" value="InterPro"/>
</dbReference>
<feature type="compositionally biased region" description="Polar residues" evidence="5">
    <location>
        <begin position="153"/>
        <end position="167"/>
    </location>
</feature>
<accession>A0A3S3RSU5</accession>
<feature type="compositionally biased region" description="Low complexity" evidence="5">
    <location>
        <begin position="415"/>
        <end position="437"/>
    </location>
</feature>
<proteinExistence type="inferred from homology"/>
<dbReference type="GO" id="GO:0000993">
    <property type="term" value="F:RNA polymerase II complex binding"/>
    <property type="evidence" value="ECO:0007669"/>
    <property type="project" value="TreeGrafter"/>
</dbReference>
<dbReference type="Proteomes" id="UP000285301">
    <property type="component" value="Unassembled WGS sequence"/>
</dbReference>
<feature type="domain" description="Cell division control protein 73 C-terminal" evidence="6">
    <location>
        <begin position="443"/>
        <end position="516"/>
    </location>
</feature>
<dbReference type="AlphaFoldDB" id="A0A3S3RSU5"/>
<evidence type="ECO:0000256" key="3">
    <source>
        <dbReference type="ARBA" id="ARBA00023163"/>
    </source>
</evidence>
<dbReference type="InterPro" id="IPR038103">
    <property type="entry name" value="CDC73_C_sf"/>
</dbReference>
<organism evidence="8 10">
    <name type="scientific">Dinothrombium tinctorium</name>
    <dbReference type="NCBI Taxonomy" id="1965070"/>
    <lineage>
        <taxon>Eukaryota</taxon>
        <taxon>Metazoa</taxon>
        <taxon>Ecdysozoa</taxon>
        <taxon>Arthropoda</taxon>
        <taxon>Chelicerata</taxon>
        <taxon>Arachnida</taxon>
        <taxon>Acari</taxon>
        <taxon>Acariformes</taxon>
        <taxon>Trombidiformes</taxon>
        <taxon>Prostigmata</taxon>
        <taxon>Anystina</taxon>
        <taxon>Parasitengona</taxon>
        <taxon>Trombidioidea</taxon>
        <taxon>Trombidiidae</taxon>
        <taxon>Dinothrombium</taxon>
    </lineage>
</organism>
<dbReference type="InterPro" id="IPR007852">
    <property type="entry name" value="Cdc73/Parafibromin"/>
</dbReference>
<dbReference type="EMBL" id="NCKU01005755">
    <property type="protein sequence ID" value="RWS04196.1"/>
    <property type="molecule type" value="Genomic_DNA"/>
</dbReference>
<dbReference type="PANTHER" id="PTHR12466">
    <property type="entry name" value="CDC73 DOMAIN PROTEIN"/>
    <property type="match status" value="1"/>
</dbReference>
<evidence type="ECO:0000256" key="2">
    <source>
        <dbReference type="ARBA" id="ARBA00010427"/>
    </source>
</evidence>
<comment type="subcellular location">
    <subcellularLocation>
        <location evidence="1">Nucleus</location>
    </subcellularLocation>
</comment>
<dbReference type="InterPro" id="IPR031336">
    <property type="entry name" value="CDC73_C"/>
</dbReference>
<dbReference type="GO" id="GO:0006368">
    <property type="term" value="P:transcription elongation by RNA polymerase II"/>
    <property type="evidence" value="ECO:0007669"/>
    <property type="project" value="InterPro"/>
</dbReference>
<dbReference type="Pfam" id="PF05179">
    <property type="entry name" value="CDC73_C"/>
    <property type="match status" value="1"/>
</dbReference>
<keyword evidence="3" id="KW-0804">Transcription</keyword>
<dbReference type="EMBL" id="NCKU01005221">
    <property type="protein sequence ID" value="RWS04856.1"/>
    <property type="molecule type" value="Genomic_DNA"/>
</dbReference>
<evidence type="ECO:0000256" key="1">
    <source>
        <dbReference type="ARBA" id="ARBA00004123"/>
    </source>
</evidence>
<dbReference type="GO" id="GO:0032968">
    <property type="term" value="P:positive regulation of transcription elongation by RNA polymerase II"/>
    <property type="evidence" value="ECO:0007669"/>
    <property type="project" value="TreeGrafter"/>
</dbReference>
<comment type="similarity">
    <text evidence="2">Belongs to the CDC73 family.</text>
</comment>
<evidence type="ECO:0000313" key="10">
    <source>
        <dbReference type="Proteomes" id="UP000285301"/>
    </source>
</evidence>
<protein>
    <submittedName>
        <fullName evidence="8">Parafibromin-like protein</fullName>
    </submittedName>
</protein>
<dbReference type="Gene3D" id="3.40.50.11990">
    <property type="entry name" value="RNA polymerase II accessory factor, Cdc73 C-terminal domain"/>
    <property type="match status" value="1"/>
</dbReference>
<feature type="region of interest" description="Disordered" evidence="5">
    <location>
        <begin position="323"/>
        <end position="342"/>
    </location>
</feature>
<name>A0A3S3RSU5_9ACAR</name>
<dbReference type="InterPro" id="IPR032041">
    <property type="entry name" value="Cdc73_N"/>
</dbReference>
<feature type="compositionally biased region" description="Polar residues" evidence="5">
    <location>
        <begin position="205"/>
        <end position="217"/>
    </location>
</feature>
<feature type="region of interest" description="Disordered" evidence="5">
    <location>
        <begin position="407"/>
        <end position="444"/>
    </location>
</feature>
<dbReference type="STRING" id="1965070.A0A3S3RSU5"/>
<reference evidence="8 10" key="1">
    <citation type="journal article" date="2018" name="Gigascience">
        <title>Genomes of trombidid mites reveal novel predicted allergens and laterally-transferred genes associated with secondary metabolism.</title>
        <authorList>
            <person name="Dong X."/>
            <person name="Chaisiri K."/>
            <person name="Xia D."/>
            <person name="Armstrong S.D."/>
            <person name="Fang Y."/>
            <person name="Donnelly M.J."/>
            <person name="Kadowaki T."/>
            <person name="McGarry J.W."/>
            <person name="Darby A.C."/>
            <person name="Makepeace B.L."/>
        </authorList>
    </citation>
    <scope>NUCLEOTIDE SEQUENCE [LARGE SCALE GENOMIC DNA]</scope>
    <source>
        <strain evidence="8">UoL-WK</strain>
    </source>
</reference>
<evidence type="ECO:0000256" key="4">
    <source>
        <dbReference type="ARBA" id="ARBA00023242"/>
    </source>
</evidence>
<gene>
    <name evidence="8" type="ORF">B4U79_01595</name>
    <name evidence="9" type="ORF">B4U79_03200</name>
</gene>
<feature type="region of interest" description="Disordered" evidence="5">
    <location>
        <begin position="147"/>
        <end position="180"/>
    </location>
</feature>
<evidence type="ECO:0000256" key="5">
    <source>
        <dbReference type="SAM" id="MobiDB-lite"/>
    </source>
</evidence>
<dbReference type="OrthoDB" id="2186602at2759"/>
<sequence length="526" mass="58102">MADPLSLLRQYNVNKREIVEKNSHICFGEYCWPKTVKTNYLVYGSSKDGPNKEYYTLECLLFLLKNVNLQHPVYVKQAAAEGVPGSASLSLLFTQYLTICSLLPVVRRPDRKDLLAYLFGESVTSPSIDRSAPLELPVSISDVLKAGGESGGDKNSSIKSSVGNSLLTDDDGPSANKISRLDVMQKAKEQFSARLDAPKIKKAISSTTADESTQGNESSLTTSNTTSLKDTLTVAQISALKAKRLAKKRSTIIDAENEFEKDGNQNNSSSGGVSMMLLKYDADFTREIQSKERIWRNRSTILQSTIKNFGKSIFPILQSIKSREEGSNRKPGPPAPAAPTPAVAATPINQRLATPGVGIQPTSQQQQQQYNRYDQERFYKNDHSTIGFRIDTTGTYHGLTLKSVTEGSMTPKTASTPNNNQSFQNQPSIPTPLSSSKPPKRTSKTPIIIIPATTTSLITMYNAKAILQDLRFIERKMAPDQKREDDILIQRRKPDNTSVPYRVIDNPLKLSAADWYVSNNNSCCCE</sequence>
<keyword evidence="4" id="KW-0539">Nucleus</keyword>
<evidence type="ECO:0000259" key="7">
    <source>
        <dbReference type="Pfam" id="PF16050"/>
    </source>
</evidence>
<reference evidence="8" key="2">
    <citation type="submission" date="2018-11" db="EMBL/GenBank/DDBJ databases">
        <title>Trombidioid mite genomics.</title>
        <authorList>
            <person name="Dong X."/>
        </authorList>
    </citation>
    <scope>NUCLEOTIDE SEQUENCE</scope>
    <source>
        <strain evidence="8">UoL-WK</strain>
    </source>
</reference>
<keyword evidence="10" id="KW-1185">Reference proteome</keyword>